<dbReference type="AlphaFoldDB" id="A0A7C9DWD9"/>
<accession>A0A7C9DWD9</accession>
<evidence type="ECO:0000313" key="1">
    <source>
        <dbReference type="EMBL" id="MBA4653600.1"/>
    </source>
</evidence>
<proteinExistence type="predicted"/>
<dbReference type="EMBL" id="GISG01180126">
    <property type="protein sequence ID" value="MBA4653600.1"/>
    <property type="molecule type" value="Transcribed_RNA"/>
</dbReference>
<reference evidence="1" key="2">
    <citation type="submission" date="2020-07" db="EMBL/GenBank/DDBJ databases">
        <authorList>
            <person name="Vera ALvarez R."/>
            <person name="Arias-Moreno D.M."/>
            <person name="Jimenez-Jacinto V."/>
            <person name="Jimenez-Bremont J.F."/>
            <person name="Swaminathan K."/>
            <person name="Moose S.P."/>
            <person name="Guerrero-Gonzalez M.L."/>
            <person name="Marino-Ramirez L."/>
            <person name="Landsman D."/>
            <person name="Rodriguez-Kessler M."/>
            <person name="Delgado-Sanchez P."/>
        </authorList>
    </citation>
    <scope>NUCLEOTIDE SEQUENCE</scope>
    <source>
        <tissue evidence="1">Cladode</tissue>
    </source>
</reference>
<organism evidence="1">
    <name type="scientific">Opuntia streptacantha</name>
    <name type="common">Prickly pear cactus</name>
    <name type="synonym">Opuntia cardona</name>
    <dbReference type="NCBI Taxonomy" id="393608"/>
    <lineage>
        <taxon>Eukaryota</taxon>
        <taxon>Viridiplantae</taxon>
        <taxon>Streptophyta</taxon>
        <taxon>Embryophyta</taxon>
        <taxon>Tracheophyta</taxon>
        <taxon>Spermatophyta</taxon>
        <taxon>Magnoliopsida</taxon>
        <taxon>eudicotyledons</taxon>
        <taxon>Gunneridae</taxon>
        <taxon>Pentapetalae</taxon>
        <taxon>Caryophyllales</taxon>
        <taxon>Cactineae</taxon>
        <taxon>Cactaceae</taxon>
        <taxon>Opuntioideae</taxon>
        <taxon>Opuntia</taxon>
    </lineage>
</organism>
<protein>
    <submittedName>
        <fullName evidence="1">Uncharacterized protein</fullName>
    </submittedName>
</protein>
<reference evidence="1" key="1">
    <citation type="journal article" date="2013" name="J. Plant Res.">
        <title>Effect of fungi and light on seed germination of three Opuntia species from semiarid lands of central Mexico.</title>
        <authorList>
            <person name="Delgado-Sanchez P."/>
            <person name="Jimenez-Bremont J.F."/>
            <person name="Guerrero-Gonzalez Mde L."/>
            <person name="Flores J."/>
        </authorList>
    </citation>
    <scope>NUCLEOTIDE SEQUENCE</scope>
    <source>
        <tissue evidence="1">Cladode</tissue>
    </source>
</reference>
<sequence>MISPKLKYLVGNLVLNCPSSLVLITGNRILNDCGKCLFCCISLALCGQILNSFLLEPICYTHCDIVSSFVLLDGLTHDSSCGYIWLLLVCFSIELRTFWCVVLG</sequence>
<name>A0A7C9DWD9_OPUST</name>